<dbReference type="GO" id="GO:0047938">
    <property type="term" value="F:glucose-6-phosphate 1-epimerase activity"/>
    <property type="evidence" value="ECO:0007669"/>
    <property type="project" value="TreeGrafter"/>
</dbReference>
<dbReference type="Proteomes" id="UP001371456">
    <property type="component" value="Unassembled WGS sequence"/>
</dbReference>
<dbReference type="EMBL" id="JBANQN010000004">
    <property type="protein sequence ID" value="KAK6791568.1"/>
    <property type="molecule type" value="Genomic_DNA"/>
</dbReference>
<dbReference type="Gene3D" id="2.70.98.10">
    <property type="match status" value="1"/>
</dbReference>
<evidence type="ECO:0000313" key="2">
    <source>
        <dbReference type="Proteomes" id="UP001371456"/>
    </source>
</evidence>
<accession>A0AAN8TNB3</accession>
<keyword evidence="2" id="KW-1185">Reference proteome</keyword>
<evidence type="ECO:0008006" key="3">
    <source>
        <dbReference type="Google" id="ProtNLM"/>
    </source>
</evidence>
<gene>
    <name evidence="1" type="ORF">RDI58_010649</name>
</gene>
<comment type="caution">
    <text evidence="1">The sequence shown here is derived from an EMBL/GenBank/DDBJ whole genome shotgun (WGS) entry which is preliminary data.</text>
</comment>
<dbReference type="GO" id="GO:0005975">
    <property type="term" value="P:carbohydrate metabolic process"/>
    <property type="evidence" value="ECO:0007669"/>
    <property type="project" value="InterPro"/>
</dbReference>
<sequence>MFFSCISCYLPSLFLFPQTINTHLIKWGHHIDWKSKLDLWVKKIIRRRFFTPINQMPFDDFPRVLLSEPGGSSAQVLLDGGQVVSWKNERGEELLFKTNKPLAKSPNATTGGISVSLSQLGTTGQVLPLTQNLWSLESTPLDLSSSRSQSSIDLIFQPIRKDFKTFPSSFELRLHVSLGPGRLTLIPSLKNTDNTSLSFIFGLRNYVEVRVEGLETLDYMDCLLQRERFTEQADAITFDREVHRVYLSTPPKIAIIDHGKKRTFVLHKESLQDTALWNPWDKVSKALPDFGMEDYKIMMLVDSTNFEKPIVLKPNQEWKCCQEIAAVSSSYCSGQLDPQNVLYQLT</sequence>
<protein>
    <recommendedName>
        <fullName evidence="3">Glucose-6-phosphate 1-epimerase</fullName>
    </recommendedName>
</protein>
<dbReference type="Pfam" id="PF01263">
    <property type="entry name" value="Aldose_epim"/>
    <property type="match status" value="1"/>
</dbReference>
<dbReference type="PANTHER" id="PTHR11122:SF33">
    <property type="entry name" value="GLUCOSE-6-PHOSPHATE 1-EPIMERASE"/>
    <property type="match status" value="1"/>
</dbReference>
<name>A0AAN8TNB3_SOLBU</name>
<dbReference type="InterPro" id="IPR011013">
    <property type="entry name" value="Gal_mutarotase_sf_dom"/>
</dbReference>
<reference evidence="1 2" key="1">
    <citation type="submission" date="2024-02" db="EMBL/GenBank/DDBJ databases">
        <title>de novo genome assembly of Solanum bulbocastanum strain 11H21.</title>
        <authorList>
            <person name="Hosaka A.J."/>
        </authorList>
    </citation>
    <scope>NUCLEOTIDE SEQUENCE [LARGE SCALE GENOMIC DNA]</scope>
    <source>
        <tissue evidence="1">Young leaves</tissue>
    </source>
</reference>
<dbReference type="GO" id="GO:0030246">
    <property type="term" value="F:carbohydrate binding"/>
    <property type="evidence" value="ECO:0007669"/>
    <property type="project" value="InterPro"/>
</dbReference>
<dbReference type="PANTHER" id="PTHR11122">
    <property type="entry name" value="APOSPORY-ASSOCIATED PROTEIN C-RELATED"/>
    <property type="match status" value="1"/>
</dbReference>
<dbReference type="SUPFAM" id="SSF74650">
    <property type="entry name" value="Galactose mutarotase-like"/>
    <property type="match status" value="1"/>
</dbReference>
<dbReference type="InterPro" id="IPR014718">
    <property type="entry name" value="GH-type_carb-bd"/>
</dbReference>
<evidence type="ECO:0000313" key="1">
    <source>
        <dbReference type="EMBL" id="KAK6791568.1"/>
    </source>
</evidence>
<dbReference type="AlphaFoldDB" id="A0AAN8TNB3"/>
<organism evidence="1 2">
    <name type="scientific">Solanum bulbocastanum</name>
    <name type="common">Wild potato</name>
    <dbReference type="NCBI Taxonomy" id="147425"/>
    <lineage>
        <taxon>Eukaryota</taxon>
        <taxon>Viridiplantae</taxon>
        <taxon>Streptophyta</taxon>
        <taxon>Embryophyta</taxon>
        <taxon>Tracheophyta</taxon>
        <taxon>Spermatophyta</taxon>
        <taxon>Magnoliopsida</taxon>
        <taxon>eudicotyledons</taxon>
        <taxon>Gunneridae</taxon>
        <taxon>Pentapetalae</taxon>
        <taxon>asterids</taxon>
        <taxon>lamiids</taxon>
        <taxon>Solanales</taxon>
        <taxon>Solanaceae</taxon>
        <taxon>Solanoideae</taxon>
        <taxon>Solaneae</taxon>
        <taxon>Solanum</taxon>
    </lineage>
</organism>
<dbReference type="InterPro" id="IPR008183">
    <property type="entry name" value="Aldose_1/G6P_1-epimerase"/>
</dbReference>
<dbReference type="GO" id="GO:0005737">
    <property type="term" value="C:cytoplasm"/>
    <property type="evidence" value="ECO:0007669"/>
    <property type="project" value="TreeGrafter"/>
</dbReference>
<proteinExistence type="predicted"/>